<feature type="non-terminal residue" evidence="1">
    <location>
        <position position="101"/>
    </location>
</feature>
<name>A0A0B6YKX1_9EUPU</name>
<sequence>ADIMNIPKQAMDRSMRIYDIYCRHVFPYATLSLEERKQLEDEVKAIHDLQTVEDDAIIRGKSMQVSWFNRIARNVQLMWFKEDVTPSQVEARYWQIIEEKT</sequence>
<organism evidence="1">
    <name type="scientific">Arion vulgaris</name>
    <dbReference type="NCBI Taxonomy" id="1028688"/>
    <lineage>
        <taxon>Eukaryota</taxon>
        <taxon>Metazoa</taxon>
        <taxon>Spiralia</taxon>
        <taxon>Lophotrochozoa</taxon>
        <taxon>Mollusca</taxon>
        <taxon>Gastropoda</taxon>
        <taxon>Heterobranchia</taxon>
        <taxon>Euthyneura</taxon>
        <taxon>Panpulmonata</taxon>
        <taxon>Eupulmonata</taxon>
        <taxon>Stylommatophora</taxon>
        <taxon>Helicina</taxon>
        <taxon>Arionoidea</taxon>
        <taxon>Arionidae</taxon>
        <taxon>Arion</taxon>
    </lineage>
</organism>
<reference evidence="1" key="1">
    <citation type="submission" date="2014-12" db="EMBL/GenBank/DDBJ databases">
        <title>Insight into the proteome of Arion vulgaris.</title>
        <authorList>
            <person name="Aradska J."/>
            <person name="Bulat T."/>
            <person name="Smidak R."/>
            <person name="Sarate P."/>
            <person name="Gangsoo J."/>
            <person name="Sialana F."/>
            <person name="Bilban M."/>
            <person name="Lubec G."/>
        </authorList>
    </citation>
    <scope>NUCLEOTIDE SEQUENCE</scope>
    <source>
        <tissue evidence="1">Skin</tissue>
    </source>
</reference>
<dbReference type="EMBL" id="HACG01009977">
    <property type="protein sequence ID" value="CEK56842.1"/>
    <property type="molecule type" value="Transcribed_RNA"/>
</dbReference>
<protein>
    <submittedName>
        <fullName evidence="1">Uncharacterized protein</fullName>
    </submittedName>
</protein>
<proteinExistence type="predicted"/>
<gene>
    <name evidence="1" type="primary">ORF28651</name>
</gene>
<feature type="non-terminal residue" evidence="1">
    <location>
        <position position="1"/>
    </location>
</feature>
<accession>A0A0B6YKX1</accession>
<dbReference type="AlphaFoldDB" id="A0A0B6YKX1"/>
<evidence type="ECO:0000313" key="1">
    <source>
        <dbReference type="EMBL" id="CEK56842.1"/>
    </source>
</evidence>